<evidence type="ECO:0000256" key="1">
    <source>
        <dbReference type="SAM" id="MobiDB-lite"/>
    </source>
</evidence>
<name>A0A699JHG7_TANCI</name>
<protein>
    <recommendedName>
        <fullName evidence="3">Integrase, catalytic region, zinc finger, CCHC-type, peptidase aspartic, catalytic</fullName>
    </recommendedName>
</protein>
<dbReference type="Pfam" id="PF14223">
    <property type="entry name" value="Retrotran_gag_2"/>
    <property type="match status" value="1"/>
</dbReference>
<accession>A0A699JHG7</accession>
<comment type="caution">
    <text evidence="2">The sequence shown here is derived from an EMBL/GenBank/DDBJ whole genome shotgun (WGS) entry which is preliminary data.</text>
</comment>
<organism evidence="2">
    <name type="scientific">Tanacetum cinerariifolium</name>
    <name type="common">Dalmatian daisy</name>
    <name type="synonym">Chrysanthemum cinerariifolium</name>
    <dbReference type="NCBI Taxonomy" id="118510"/>
    <lineage>
        <taxon>Eukaryota</taxon>
        <taxon>Viridiplantae</taxon>
        <taxon>Streptophyta</taxon>
        <taxon>Embryophyta</taxon>
        <taxon>Tracheophyta</taxon>
        <taxon>Spermatophyta</taxon>
        <taxon>Magnoliopsida</taxon>
        <taxon>eudicotyledons</taxon>
        <taxon>Gunneridae</taxon>
        <taxon>Pentapetalae</taxon>
        <taxon>asterids</taxon>
        <taxon>campanulids</taxon>
        <taxon>Asterales</taxon>
        <taxon>Asteraceae</taxon>
        <taxon>Asteroideae</taxon>
        <taxon>Anthemideae</taxon>
        <taxon>Anthemidinae</taxon>
        <taxon>Tanacetum</taxon>
    </lineage>
</organism>
<evidence type="ECO:0008006" key="3">
    <source>
        <dbReference type="Google" id="ProtNLM"/>
    </source>
</evidence>
<sequence>MSRDVITVGSTMRISLLYRGEYLQWLERFMNYLEEQTDGEAMINSIQNGDQPLPTAEEKKNQKIDRLARSLLIQGIPNDIYSLIDSNETAKDLWDALERQMRGSEYAEQDRKAAILYEYEAFKATEGEQFIDTYLRYLQVINDLKKCGYKKDNYLLALVAEKTKVSKCKEKVEVQSESEGSDDDDIIDLKKITVLLAKAFNRKKYYAKPTNNNLKTSSAFSSANKKPEYVKSVEKKEDKRDDEKKGI</sequence>
<evidence type="ECO:0000313" key="2">
    <source>
        <dbReference type="EMBL" id="GFA37878.1"/>
    </source>
</evidence>
<feature type="compositionally biased region" description="Basic and acidic residues" evidence="1">
    <location>
        <begin position="225"/>
        <end position="247"/>
    </location>
</feature>
<gene>
    <name evidence="2" type="ORF">Tci_609850</name>
</gene>
<reference evidence="2" key="1">
    <citation type="journal article" date="2019" name="Sci. Rep.">
        <title>Draft genome of Tanacetum cinerariifolium, the natural source of mosquito coil.</title>
        <authorList>
            <person name="Yamashiro T."/>
            <person name="Shiraishi A."/>
            <person name="Satake H."/>
            <person name="Nakayama K."/>
        </authorList>
    </citation>
    <scope>NUCLEOTIDE SEQUENCE</scope>
</reference>
<proteinExistence type="predicted"/>
<feature type="compositionally biased region" description="Polar residues" evidence="1">
    <location>
        <begin position="209"/>
        <end position="224"/>
    </location>
</feature>
<feature type="region of interest" description="Disordered" evidence="1">
    <location>
        <begin position="209"/>
        <end position="247"/>
    </location>
</feature>
<dbReference type="EMBL" id="BKCJ010413868">
    <property type="protein sequence ID" value="GFA37878.1"/>
    <property type="molecule type" value="Genomic_DNA"/>
</dbReference>
<dbReference type="AlphaFoldDB" id="A0A699JHG7"/>